<evidence type="ECO:0000313" key="1">
    <source>
        <dbReference type="EMBL" id="THF75187.1"/>
    </source>
</evidence>
<reference evidence="1 2" key="1">
    <citation type="submission" date="2019-04" db="EMBL/GenBank/DDBJ databases">
        <title>Bacillus sediminilitoris sp. nov., isolated from a tidal flat sediment on the East China Sea.</title>
        <authorList>
            <person name="Wei Y."/>
            <person name="Mao H."/>
            <person name="Fang J."/>
        </authorList>
    </citation>
    <scope>NUCLEOTIDE SEQUENCE [LARGE SCALE GENOMIC DNA]</scope>
    <source>
        <strain evidence="1 2">DSL-17</strain>
    </source>
</reference>
<dbReference type="OrthoDB" id="2936081at2"/>
<dbReference type="EMBL" id="SSNT01000029">
    <property type="protein sequence ID" value="THF75187.1"/>
    <property type="molecule type" value="Genomic_DNA"/>
</dbReference>
<protein>
    <submittedName>
        <fullName evidence="1">DUF2750 domain-containing protein</fullName>
    </submittedName>
</protein>
<sequence length="126" mass="14690">MTYMKLIKRFILNRPAEKRLAYFYGMVATDEQVWLLRDENGDLLLLEDEDGDYPFLLPVWPSRSFAEMEAANIDESYEAFNIPMSNFLDDLLVDIENDGGATAIFPNENDTTIQKRDEIKEMIRNL</sequence>
<keyword evidence="2" id="KW-1185">Reference proteome</keyword>
<dbReference type="AlphaFoldDB" id="A0A4S4BKD8"/>
<comment type="caution">
    <text evidence="1">The sequence shown here is derived from an EMBL/GenBank/DDBJ whole genome shotgun (WGS) entry which is preliminary data.</text>
</comment>
<organism evidence="1 2">
    <name type="scientific">Metabacillus sediminilitoris</name>
    <dbReference type="NCBI Taxonomy" id="2567941"/>
    <lineage>
        <taxon>Bacteria</taxon>
        <taxon>Bacillati</taxon>
        <taxon>Bacillota</taxon>
        <taxon>Bacilli</taxon>
        <taxon>Bacillales</taxon>
        <taxon>Bacillaceae</taxon>
        <taxon>Metabacillus</taxon>
    </lineage>
</organism>
<gene>
    <name evidence="1" type="ORF">E6W99_24150</name>
</gene>
<dbReference type="Proteomes" id="UP000310334">
    <property type="component" value="Unassembled WGS sequence"/>
</dbReference>
<evidence type="ECO:0000313" key="2">
    <source>
        <dbReference type="Proteomes" id="UP000310334"/>
    </source>
</evidence>
<dbReference type="InterPro" id="IPR021284">
    <property type="entry name" value="DUF2750"/>
</dbReference>
<proteinExistence type="predicted"/>
<name>A0A4S4BKD8_9BACI</name>
<accession>A0A4S4BKD8</accession>
<dbReference type="Pfam" id="PF11042">
    <property type="entry name" value="DUF2750"/>
    <property type="match status" value="1"/>
</dbReference>